<feature type="compositionally biased region" description="Basic and acidic residues" evidence="1">
    <location>
        <begin position="69"/>
        <end position="79"/>
    </location>
</feature>
<evidence type="ECO:0000313" key="2">
    <source>
        <dbReference type="EMBL" id="ABG08419.1"/>
    </source>
</evidence>
<gene>
    <name evidence="2" type="ordered locus">Mmcs_2311</name>
</gene>
<dbReference type="AlphaFoldDB" id="A0A5Q5BJK4"/>
<accession>A0A5Q5BJK4</accession>
<evidence type="ECO:0008006" key="3">
    <source>
        <dbReference type="Google" id="ProtNLM"/>
    </source>
</evidence>
<evidence type="ECO:0000256" key="1">
    <source>
        <dbReference type="SAM" id="MobiDB-lite"/>
    </source>
</evidence>
<protein>
    <recommendedName>
        <fullName evidence="3">AttH domain-containing protein</fullName>
    </recommendedName>
</protein>
<feature type="compositionally biased region" description="Low complexity" evidence="1">
    <location>
        <begin position="52"/>
        <end position="65"/>
    </location>
</feature>
<feature type="region of interest" description="Disordered" evidence="1">
    <location>
        <begin position="1"/>
        <end position="123"/>
    </location>
</feature>
<name>A0A5Q5BJK4_MYCSS</name>
<sequence>MPAPARGRGCVTRSSAPKGSRICAASGRRSASTCSTVRPHPAPLRTRGPICSPTRSSGAASTTRSWPDCARRGSHDAHRSSRGTGRPEQLHRLPPRSHRCGAPRPRVGRRSSASRDRCSGRRFRSSAPRFREYRTDHRAPRCAVGPTGGPHAVRRDADPVVAMTAVLTNSDFLRAPVLATARPEGFKEWHHFVVHGPDQRLLVNFSLTDETRSTGRSRLVPRVIVIAHDRQWSGAVERFDTSELDVSPDLGGLSIGGNRLTVRPDGYDVSLDLPDHGIHGALHLRSVSRPFVVNNQPVGDGTMCWLFVPRLRADGWVQIGGREHRIRDALAYHDHNWGRFRWGGDFGWTWGTLLPRDPDDPWSFVFLQMTDRARLRCLSQALYVWHRDEPAAIFRHAAVSTHSHGVLGRAPDCTLPPPMRLLLDGRMPGVPERVEVNAHRAGDTVCAEFRPHSYARLALPSEVRLDGATVLCEASGTARVTGSVRGVDFDVVGAGVFEFLHG</sequence>
<dbReference type="EMBL" id="CP000384">
    <property type="protein sequence ID" value="ABG08419.1"/>
    <property type="molecule type" value="Genomic_DNA"/>
</dbReference>
<reference evidence="2" key="1">
    <citation type="submission" date="2006-06" db="EMBL/GenBank/DDBJ databases">
        <title>Complete sequence of chromosome of Mycobacterium sp. MCS.</title>
        <authorList>
            <consortium name="US DOE Joint Genome Institute"/>
            <person name="Copeland A."/>
            <person name="Lucas S."/>
            <person name="Lapidus A."/>
            <person name="Barry K."/>
            <person name="Detter J.C."/>
            <person name="Glavina del Rio T."/>
            <person name="Hammon N."/>
            <person name="Israni S."/>
            <person name="Dalin E."/>
            <person name="Tice H."/>
            <person name="Pitluck S."/>
            <person name="Martinez M."/>
            <person name="Schmutz J."/>
            <person name="Larimer F."/>
            <person name="Land M."/>
            <person name="Hauser L."/>
            <person name="Kyrpides N."/>
            <person name="Kim E."/>
            <person name="Miller C.D."/>
            <person name="Hughes J.E."/>
            <person name="Anderson A.J."/>
            <person name="Sims R.C."/>
            <person name="Richardson P."/>
        </authorList>
    </citation>
    <scope>NUCLEOTIDE SEQUENCE [LARGE SCALE GENOMIC DNA]</scope>
    <source>
        <strain evidence="2">MCS</strain>
    </source>
</reference>
<dbReference type="SUPFAM" id="SSF159245">
    <property type="entry name" value="AttH-like"/>
    <property type="match status" value="1"/>
</dbReference>
<dbReference type="KEGG" id="mmc:Mmcs_2311"/>
<proteinExistence type="predicted"/>
<dbReference type="Gene3D" id="2.40.370.10">
    <property type="entry name" value="AttH-like domain"/>
    <property type="match status" value="1"/>
</dbReference>
<organism evidence="2">
    <name type="scientific">Mycobacterium sp. (strain MCS)</name>
    <dbReference type="NCBI Taxonomy" id="164756"/>
    <lineage>
        <taxon>Bacteria</taxon>
        <taxon>Bacillati</taxon>
        <taxon>Actinomycetota</taxon>
        <taxon>Actinomycetes</taxon>
        <taxon>Mycobacteriales</taxon>
        <taxon>Mycobacteriaceae</taxon>
        <taxon>Mycobacterium</taxon>
    </lineage>
</organism>
<dbReference type="InterPro" id="IPR023374">
    <property type="entry name" value="AttH-like_dom_sf"/>
</dbReference>
<feature type="compositionally biased region" description="Basic residues" evidence="1">
    <location>
        <begin position="93"/>
        <end position="109"/>
    </location>
</feature>